<evidence type="ECO:0000313" key="3">
    <source>
        <dbReference type="Proteomes" id="UP000176269"/>
    </source>
</evidence>
<evidence type="ECO:0008006" key="4">
    <source>
        <dbReference type="Google" id="ProtNLM"/>
    </source>
</evidence>
<comment type="caution">
    <text evidence="2">The sequence shown here is derived from an EMBL/GenBank/DDBJ whole genome shotgun (WGS) entry which is preliminary data.</text>
</comment>
<dbReference type="Proteomes" id="UP000176269">
    <property type="component" value="Unassembled WGS sequence"/>
</dbReference>
<reference evidence="2 3" key="1">
    <citation type="journal article" date="2016" name="Nat. Commun.">
        <title>Thousands of microbial genomes shed light on interconnected biogeochemical processes in an aquifer system.</title>
        <authorList>
            <person name="Anantharaman K."/>
            <person name="Brown C.T."/>
            <person name="Hug L.A."/>
            <person name="Sharon I."/>
            <person name="Castelle C.J."/>
            <person name="Probst A.J."/>
            <person name="Thomas B.C."/>
            <person name="Singh A."/>
            <person name="Wilkins M.J."/>
            <person name="Karaoz U."/>
            <person name="Brodie E.L."/>
            <person name="Williams K.H."/>
            <person name="Hubbard S.S."/>
            <person name="Banfield J.F."/>
        </authorList>
    </citation>
    <scope>NUCLEOTIDE SEQUENCE [LARGE SCALE GENOMIC DNA]</scope>
</reference>
<sequence length="141" mass="15182">MRRTLMLIGFLLLLLVPLIFLYMVSERQMFVLKSRASFQEVSGSNSLAIATPSCVKAGGEEITRLNIYCLNNQGLGVENMPVTVSPASTAQALGIRAIQGTTDTVGKAVFDITSGAAGIFELTIDCGTYRIKTAQKVCFEP</sequence>
<proteinExistence type="predicted"/>
<keyword evidence="1" id="KW-0812">Transmembrane</keyword>
<feature type="transmembrane region" description="Helical" evidence="1">
    <location>
        <begin position="6"/>
        <end position="25"/>
    </location>
</feature>
<dbReference type="InterPro" id="IPR008964">
    <property type="entry name" value="Invasin/intimin_cell_adhesion"/>
</dbReference>
<organism evidence="2 3">
    <name type="scientific">Candidatus Roizmanbacteria bacterium RIFCSPLOWO2_02_FULL_43_10</name>
    <dbReference type="NCBI Taxonomy" id="1802078"/>
    <lineage>
        <taxon>Bacteria</taxon>
        <taxon>Candidatus Roizmaniibacteriota</taxon>
    </lineage>
</organism>
<protein>
    <recommendedName>
        <fullName evidence="4">Big-1 domain-containing protein</fullName>
    </recommendedName>
</protein>
<evidence type="ECO:0000313" key="2">
    <source>
        <dbReference type="EMBL" id="OGK59583.1"/>
    </source>
</evidence>
<dbReference type="EMBL" id="MGBC01000041">
    <property type="protein sequence ID" value="OGK59583.1"/>
    <property type="molecule type" value="Genomic_DNA"/>
</dbReference>
<accession>A0A1F7JVE4</accession>
<dbReference type="Gene3D" id="2.60.40.10">
    <property type="entry name" value="Immunoglobulins"/>
    <property type="match status" value="1"/>
</dbReference>
<name>A0A1F7JVE4_9BACT</name>
<keyword evidence="1" id="KW-0472">Membrane</keyword>
<evidence type="ECO:0000256" key="1">
    <source>
        <dbReference type="SAM" id="Phobius"/>
    </source>
</evidence>
<dbReference type="SUPFAM" id="SSF49373">
    <property type="entry name" value="Invasin/intimin cell-adhesion fragments"/>
    <property type="match status" value="1"/>
</dbReference>
<dbReference type="InterPro" id="IPR013783">
    <property type="entry name" value="Ig-like_fold"/>
</dbReference>
<dbReference type="AlphaFoldDB" id="A0A1F7JVE4"/>
<keyword evidence="1" id="KW-1133">Transmembrane helix</keyword>
<gene>
    <name evidence="2" type="ORF">A3I56_00075</name>
</gene>